<feature type="compositionally biased region" description="Polar residues" evidence="1">
    <location>
        <begin position="360"/>
        <end position="382"/>
    </location>
</feature>
<dbReference type="PANTHER" id="PTHR33987:SF1">
    <property type="entry name" value="CALCINEURIN-LIKE METALLO-PHOSPHOESTERASE SUPERFAMILY PROTEIN"/>
    <property type="match status" value="1"/>
</dbReference>
<proteinExistence type="predicted"/>
<dbReference type="OrthoDB" id="10266805at2759"/>
<gene>
    <name evidence="4" type="primary">LOC34618126</name>
</gene>
<evidence type="ECO:0000259" key="2">
    <source>
        <dbReference type="Pfam" id="PF09423"/>
    </source>
</evidence>
<dbReference type="PANTHER" id="PTHR33987">
    <property type="entry name" value="CALCINEURIN-LIKE METALLO-PHOSPHOESTERASE SUPERFAMILY PROTEIN"/>
    <property type="match status" value="1"/>
</dbReference>
<keyword evidence="3" id="KW-1185">Reference proteome</keyword>
<dbReference type="InterPro" id="IPR029052">
    <property type="entry name" value="Metallo-depent_PP-like"/>
</dbReference>
<dbReference type="InterPro" id="IPR038607">
    <property type="entry name" value="PhoD-like_sf"/>
</dbReference>
<dbReference type="SUPFAM" id="SSF56300">
    <property type="entry name" value="Metallo-dependent phosphatases"/>
    <property type="match status" value="1"/>
</dbReference>
<dbReference type="CDD" id="cd07389">
    <property type="entry name" value="MPP_PhoD"/>
    <property type="match status" value="1"/>
</dbReference>
<feature type="region of interest" description="Disordered" evidence="1">
    <location>
        <begin position="353"/>
        <end position="411"/>
    </location>
</feature>
<organism evidence="3 4">
    <name type="scientific">Cyclospora cayetanensis</name>
    <dbReference type="NCBI Taxonomy" id="88456"/>
    <lineage>
        <taxon>Eukaryota</taxon>
        <taxon>Sar</taxon>
        <taxon>Alveolata</taxon>
        <taxon>Apicomplexa</taxon>
        <taxon>Conoidasida</taxon>
        <taxon>Coccidia</taxon>
        <taxon>Eucoccidiorida</taxon>
        <taxon>Eimeriorina</taxon>
        <taxon>Eimeriidae</taxon>
        <taxon>Cyclospora</taxon>
    </lineage>
</organism>
<evidence type="ECO:0000256" key="1">
    <source>
        <dbReference type="SAM" id="MobiDB-lite"/>
    </source>
</evidence>
<evidence type="ECO:0000313" key="4">
    <source>
        <dbReference type="RefSeq" id="XP_026194605.1"/>
    </source>
</evidence>
<dbReference type="Gene3D" id="3.60.21.70">
    <property type="entry name" value="PhoD-like phosphatase"/>
    <property type="match status" value="1"/>
</dbReference>
<accession>A0A6P6S5I3</accession>
<dbReference type="AlphaFoldDB" id="A0A6P6S5I3"/>
<dbReference type="Proteomes" id="UP000515125">
    <property type="component" value="Unplaced"/>
</dbReference>
<feature type="domain" description="PhoD-like phosphatase metallophosphatase" evidence="2">
    <location>
        <begin position="179"/>
        <end position="292"/>
    </location>
</feature>
<name>A0A6P6S5I3_9EIME</name>
<dbReference type="InterPro" id="IPR018946">
    <property type="entry name" value="PhoD-like_MPP"/>
</dbReference>
<protein>
    <submittedName>
        <fullName evidence="4">Uncharacterized protein LOC34618126</fullName>
    </submittedName>
</protein>
<dbReference type="GeneID" id="34618126"/>
<dbReference type="Pfam" id="PF09423">
    <property type="entry name" value="PhoD"/>
    <property type="match status" value="1"/>
</dbReference>
<dbReference type="RefSeq" id="XP_026194605.1">
    <property type="nucleotide sequence ID" value="XM_026338820.1"/>
</dbReference>
<reference evidence="4" key="1">
    <citation type="submission" date="2025-08" db="UniProtKB">
        <authorList>
            <consortium name="RefSeq"/>
        </authorList>
    </citation>
    <scope>IDENTIFICATION</scope>
</reference>
<evidence type="ECO:0000313" key="3">
    <source>
        <dbReference type="Proteomes" id="UP000515125"/>
    </source>
</evidence>
<sequence length="411" mass="44803">MATTAPEIREIIRAVTASDIATTAGIGASVTAAPQRWETAPGTEAEGAATAAANQRRESVFAAIRSLKPDGWLWIGDAGYSEGEDVASVQEALRALKELKGWQALREELGFVDGTWDDHDFGMNDGGSNQENIDALQEAFLNFLGVASFSPRRQRKGLYSAHLFPLPQQAQEGKPEEGVRVLILDSRSHRDLHFIPSAAMLTLKPPLSLGHAYRGDILGEDQWTWLRAQLKHSKARVHILVSSIQILTGLPLLESWGHFPAARDRLLRLLQETKPRGLLLLSGDVHFTELLGTQGGVVELTSSGMTHSVGESLLTFSVLTPMLKPNTARRRAARARGEALAIAERADLPLSWSPFEKKSQSQGGNEGKGSNPQLLEESSSRGAPNAHQGPERPSRKNAEINPRIRIRSKLP</sequence>
<feature type="compositionally biased region" description="Basic and acidic residues" evidence="1">
    <location>
        <begin position="389"/>
        <end position="398"/>
    </location>
</feature>